<evidence type="ECO:0000313" key="2">
    <source>
        <dbReference type="EMBL" id="KIJ12211.1"/>
    </source>
</evidence>
<accession>A0A0C9TY77</accession>
<organism evidence="2 3">
    <name type="scientific">Paxillus involutus ATCC 200175</name>
    <dbReference type="NCBI Taxonomy" id="664439"/>
    <lineage>
        <taxon>Eukaryota</taxon>
        <taxon>Fungi</taxon>
        <taxon>Dikarya</taxon>
        <taxon>Basidiomycota</taxon>
        <taxon>Agaricomycotina</taxon>
        <taxon>Agaricomycetes</taxon>
        <taxon>Agaricomycetidae</taxon>
        <taxon>Boletales</taxon>
        <taxon>Paxilineae</taxon>
        <taxon>Paxillaceae</taxon>
        <taxon>Paxillus</taxon>
    </lineage>
</organism>
<dbReference type="GO" id="GO:0007165">
    <property type="term" value="P:signal transduction"/>
    <property type="evidence" value="ECO:0007669"/>
    <property type="project" value="TreeGrafter"/>
</dbReference>
<reference evidence="2 3" key="1">
    <citation type="submission" date="2014-06" db="EMBL/GenBank/DDBJ databases">
        <authorList>
            <consortium name="DOE Joint Genome Institute"/>
            <person name="Kuo A."/>
            <person name="Kohler A."/>
            <person name="Nagy L.G."/>
            <person name="Floudas D."/>
            <person name="Copeland A."/>
            <person name="Barry K.W."/>
            <person name="Cichocki N."/>
            <person name="Veneault-Fourrey C."/>
            <person name="LaButti K."/>
            <person name="Lindquist E.A."/>
            <person name="Lipzen A."/>
            <person name="Lundell T."/>
            <person name="Morin E."/>
            <person name="Murat C."/>
            <person name="Sun H."/>
            <person name="Tunlid A."/>
            <person name="Henrissat B."/>
            <person name="Grigoriev I.V."/>
            <person name="Hibbett D.S."/>
            <person name="Martin F."/>
            <person name="Nordberg H.P."/>
            <person name="Cantor M.N."/>
            <person name="Hua S.X."/>
        </authorList>
    </citation>
    <scope>NUCLEOTIDE SEQUENCE [LARGE SCALE GENOMIC DNA]</scope>
    <source>
        <strain evidence="2 3">ATCC 200175</strain>
    </source>
</reference>
<gene>
    <name evidence="2" type="ORF">PAXINDRAFT_83235</name>
</gene>
<dbReference type="HOGENOM" id="CLU_000288_7_18_1"/>
<dbReference type="AlphaFoldDB" id="A0A0C9TY77"/>
<dbReference type="GO" id="GO:0005524">
    <property type="term" value="F:ATP binding"/>
    <property type="evidence" value="ECO:0007669"/>
    <property type="project" value="InterPro"/>
</dbReference>
<dbReference type="SUPFAM" id="SSF56112">
    <property type="entry name" value="Protein kinase-like (PK-like)"/>
    <property type="match status" value="1"/>
</dbReference>
<dbReference type="PROSITE" id="PS50011">
    <property type="entry name" value="PROTEIN_KINASE_DOM"/>
    <property type="match status" value="1"/>
</dbReference>
<dbReference type="GO" id="GO:0004672">
    <property type="term" value="F:protein kinase activity"/>
    <property type="evidence" value="ECO:0007669"/>
    <property type="project" value="InterPro"/>
</dbReference>
<sequence length="156" mass="17656">NVLIDGNGRACISDFGLSVLLTELGKSTYTESRHVEGALRWIAPELLDNEVPEDEDNPPHLFPTPQSDVYSFGMVMLQVLTGRVPYHYYRRDSVVQSAILKRTIPQRPDRSLVTDRQWTFMQRCWMPVGVGEPRPRGGEIVEFVRQELVGLGMAAL</sequence>
<dbReference type="Proteomes" id="UP000053647">
    <property type="component" value="Unassembled WGS sequence"/>
</dbReference>
<keyword evidence="3" id="KW-1185">Reference proteome</keyword>
<dbReference type="InterPro" id="IPR000719">
    <property type="entry name" value="Prot_kinase_dom"/>
</dbReference>
<dbReference type="InterPro" id="IPR001245">
    <property type="entry name" value="Ser-Thr/Tyr_kinase_cat_dom"/>
</dbReference>
<proteinExistence type="predicted"/>
<dbReference type="InterPro" id="IPR011009">
    <property type="entry name" value="Kinase-like_dom_sf"/>
</dbReference>
<dbReference type="Gene3D" id="1.10.510.10">
    <property type="entry name" value="Transferase(Phosphotransferase) domain 1"/>
    <property type="match status" value="1"/>
</dbReference>
<evidence type="ECO:0000259" key="1">
    <source>
        <dbReference type="PROSITE" id="PS50011"/>
    </source>
</evidence>
<evidence type="ECO:0000313" key="3">
    <source>
        <dbReference type="Proteomes" id="UP000053647"/>
    </source>
</evidence>
<name>A0A0C9TY77_PAXIN</name>
<dbReference type="OrthoDB" id="3256484at2759"/>
<feature type="domain" description="Protein kinase" evidence="1">
    <location>
        <begin position="1"/>
        <end position="149"/>
    </location>
</feature>
<reference evidence="3" key="2">
    <citation type="submission" date="2015-01" db="EMBL/GenBank/DDBJ databases">
        <title>Evolutionary Origins and Diversification of the Mycorrhizal Mutualists.</title>
        <authorList>
            <consortium name="DOE Joint Genome Institute"/>
            <consortium name="Mycorrhizal Genomics Consortium"/>
            <person name="Kohler A."/>
            <person name="Kuo A."/>
            <person name="Nagy L.G."/>
            <person name="Floudas D."/>
            <person name="Copeland A."/>
            <person name="Barry K.W."/>
            <person name="Cichocki N."/>
            <person name="Veneault-Fourrey C."/>
            <person name="LaButti K."/>
            <person name="Lindquist E.A."/>
            <person name="Lipzen A."/>
            <person name="Lundell T."/>
            <person name="Morin E."/>
            <person name="Murat C."/>
            <person name="Riley R."/>
            <person name="Ohm R."/>
            <person name="Sun H."/>
            <person name="Tunlid A."/>
            <person name="Henrissat B."/>
            <person name="Grigoriev I.V."/>
            <person name="Hibbett D.S."/>
            <person name="Martin F."/>
        </authorList>
    </citation>
    <scope>NUCLEOTIDE SEQUENCE [LARGE SCALE GENOMIC DNA]</scope>
    <source>
        <strain evidence="3">ATCC 200175</strain>
    </source>
</reference>
<dbReference type="PANTHER" id="PTHR23257">
    <property type="entry name" value="SERINE-THREONINE PROTEIN KINASE"/>
    <property type="match status" value="1"/>
</dbReference>
<protein>
    <recommendedName>
        <fullName evidence="1">Protein kinase domain-containing protein</fullName>
    </recommendedName>
</protein>
<dbReference type="Pfam" id="PF07714">
    <property type="entry name" value="PK_Tyr_Ser-Thr"/>
    <property type="match status" value="1"/>
</dbReference>
<feature type="non-terminal residue" evidence="2">
    <location>
        <position position="1"/>
    </location>
</feature>
<dbReference type="EMBL" id="KN819367">
    <property type="protein sequence ID" value="KIJ12211.1"/>
    <property type="molecule type" value="Genomic_DNA"/>
</dbReference>
<dbReference type="InterPro" id="IPR050167">
    <property type="entry name" value="Ser_Thr_protein_kinase"/>
</dbReference>
<dbReference type="GO" id="GO:0005737">
    <property type="term" value="C:cytoplasm"/>
    <property type="evidence" value="ECO:0007669"/>
    <property type="project" value="TreeGrafter"/>
</dbReference>